<evidence type="ECO:0008006" key="4">
    <source>
        <dbReference type="Google" id="ProtNLM"/>
    </source>
</evidence>
<feature type="compositionally biased region" description="Polar residues" evidence="1">
    <location>
        <begin position="546"/>
        <end position="559"/>
    </location>
</feature>
<feature type="compositionally biased region" description="Basic and acidic residues" evidence="1">
    <location>
        <begin position="216"/>
        <end position="225"/>
    </location>
</feature>
<feature type="region of interest" description="Disordered" evidence="1">
    <location>
        <begin position="216"/>
        <end position="252"/>
    </location>
</feature>
<dbReference type="PANTHER" id="PTHR37970">
    <property type="entry name" value="PROTEIN CBG08587"/>
    <property type="match status" value="1"/>
</dbReference>
<feature type="compositionally biased region" description="Basic and acidic residues" evidence="1">
    <location>
        <begin position="232"/>
        <end position="247"/>
    </location>
</feature>
<feature type="region of interest" description="Disordered" evidence="1">
    <location>
        <begin position="667"/>
        <end position="786"/>
    </location>
</feature>
<feature type="compositionally biased region" description="Basic and acidic residues" evidence="1">
    <location>
        <begin position="591"/>
        <end position="603"/>
    </location>
</feature>
<feature type="region of interest" description="Disordered" evidence="1">
    <location>
        <begin position="1000"/>
        <end position="1039"/>
    </location>
</feature>
<feature type="compositionally biased region" description="Basic and acidic residues" evidence="1">
    <location>
        <begin position="373"/>
        <end position="386"/>
    </location>
</feature>
<dbReference type="EMBL" id="CAJDYZ010003320">
    <property type="protein sequence ID" value="CAD1470002.1"/>
    <property type="molecule type" value="Genomic_DNA"/>
</dbReference>
<accession>A0A6V7GX22</accession>
<dbReference type="PANTHER" id="PTHR37970:SF1">
    <property type="entry name" value="SERINE-RICH ADHESIN FOR PLATELETS"/>
    <property type="match status" value="1"/>
</dbReference>
<dbReference type="OrthoDB" id="6381867at2759"/>
<gene>
    <name evidence="2" type="ORF">MHI_LOCUS173253</name>
</gene>
<feature type="compositionally biased region" description="Polar residues" evidence="1">
    <location>
        <begin position="619"/>
        <end position="636"/>
    </location>
</feature>
<dbReference type="Proteomes" id="UP000752696">
    <property type="component" value="Unassembled WGS sequence"/>
</dbReference>
<reference evidence="2" key="1">
    <citation type="submission" date="2020-07" db="EMBL/GenBank/DDBJ databases">
        <authorList>
            <person name="Nazaruddin N."/>
        </authorList>
    </citation>
    <scope>NUCLEOTIDE SEQUENCE</scope>
</reference>
<comment type="caution">
    <text evidence="2">The sequence shown here is derived from an EMBL/GenBank/DDBJ whole genome shotgun (WGS) entry which is preliminary data.</text>
</comment>
<feature type="compositionally biased region" description="Basic and acidic residues" evidence="1">
    <location>
        <begin position="720"/>
        <end position="730"/>
    </location>
</feature>
<feature type="region of interest" description="Disordered" evidence="1">
    <location>
        <begin position="364"/>
        <end position="636"/>
    </location>
</feature>
<evidence type="ECO:0000313" key="3">
    <source>
        <dbReference type="Proteomes" id="UP000752696"/>
    </source>
</evidence>
<organism evidence="2 3">
    <name type="scientific">Heterotrigona itama</name>
    <dbReference type="NCBI Taxonomy" id="395501"/>
    <lineage>
        <taxon>Eukaryota</taxon>
        <taxon>Metazoa</taxon>
        <taxon>Ecdysozoa</taxon>
        <taxon>Arthropoda</taxon>
        <taxon>Hexapoda</taxon>
        <taxon>Insecta</taxon>
        <taxon>Pterygota</taxon>
        <taxon>Neoptera</taxon>
        <taxon>Endopterygota</taxon>
        <taxon>Hymenoptera</taxon>
        <taxon>Apocrita</taxon>
        <taxon>Aculeata</taxon>
        <taxon>Apoidea</taxon>
        <taxon>Anthophila</taxon>
        <taxon>Apidae</taxon>
        <taxon>Heterotrigona</taxon>
    </lineage>
</organism>
<feature type="compositionally biased region" description="Polar residues" evidence="1">
    <location>
        <begin position="1012"/>
        <end position="1026"/>
    </location>
</feature>
<evidence type="ECO:0000313" key="2">
    <source>
        <dbReference type="EMBL" id="CAD1470002.1"/>
    </source>
</evidence>
<feature type="region of interest" description="Disordered" evidence="1">
    <location>
        <begin position="272"/>
        <end position="333"/>
    </location>
</feature>
<feature type="compositionally biased region" description="Polar residues" evidence="1">
    <location>
        <begin position="748"/>
        <end position="773"/>
    </location>
</feature>
<feature type="compositionally biased region" description="Low complexity" evidence="1">
    <location>
        <begin position="928"/>
        <end position="952"/>
    </location>
</feature>
<feature type="region of interest" description="Disordered" evidence="1">
    <location>
        <begin position="799"/>
        <end position="825"/>
    </location>
</feature>
<feature type="compositionally biased region" description="Pro residues" evidence="1">
    <location>
        <begin position="448"/>
        <end position="457"/>
    </location>
</feature>
<feature type="region of interest" description="Disordered" evidence="1">
    <location>
        <begin position="847"/>
        <end position="957"/>
    </location>
</feature>
<evidence type="ECO:0000256" key="1">
    <source>
        <dbReference type="SAM" id="MobiDB-lite"/>
    </source>
</evidence>
<name>A0A6V7GX22_9HYME</name>
<feature type="compositionally biased region" description="Basic and acidic residues" evidence="1">
    <location>
        <begin position="297"/>
        <end position="306"/>
    </location>
</feature>
<keyword evidence="3" id="KW-1185">Reference proteome</keyword>
<feature type="compositionally biased region" description="Basic and acidic residues" evidence="1">
    <location>
        <begin position="395"/>
        <end position="441"/>
    </location>
</feature>
<sequence>MSTQCNRFVQNAWKKELCSNCFKPREEHTLPEETFRLNIGKALNYGKTDNVKIQSILRGKAKVSSQKDQRKKSVAFTERLTEIIGYGGDDFFSDGDEGDEQDFVESLNGDDDALPDSEEERALGNLTRANTNFNTITANLTEIVSTNETSKSSAATKSFASLMLGRIQKDSEGKKTTLLVSVTPFGGDESLPTAKRPSDKKVNGFVSGFSNFSRSKVADTDKSETAARSTKKAYDVDAKKEEKKDQKYSPGMEKIVDMPLITSSNLISVVQRNTEPGDSDDSKNKTSESNVTNVVERSPECGKSDKNGANWRSQPTRKSDDEKSRLPAQASSNSVKIECDFAGKIAKIEQENDKGIELTLTPLKNEASDEAAESDRSMLVRGKEANKISVSLNVEGRKLVRDDRPLLEARKVEGEATPPEKKFSFEESRESAGEPDGKADEEQVTEPPALPKSPPPVEARSPLQGETRKTPIITTEPRPSFLHGVVHTNPESKLKPTVPQKPTNFLAKAGSVAPSDENTKKSHALAPPSIQSAGGKPVSTVAAGANSVSSAEQITSSARLATIKDKPKEGQVAAASLVDQNRGENLVNENAPKDPDQREDRTSLSRQDAVSKPACQGVESKSPSAEVSATPRSSTVVKSKTLLTVIRSQTADAGDNVECPAAEEEILDSQLSAAESIRSPSKRRMAPKPPAADPAEELLVPSSSLFARNPGANFKSDSPVVREKEKRERASSCSPKFRKAVSDLPDPTSAQTVSDPASRRTISLSQDSLTSGTEVREEKKRGRPRFSLKRFLRMGSRKDVDMISGHASSSRIDEIPSTPQPKPRLEIIHPLELDGAAVEVVGNDRINRINEDQPDSCGLRGDAARATRSPMSTAGSHAAVRPGKPPPPPRNQSLEDWSRLDPASKPVRPPPPRVETKQPPLRSEVKSSGKSSSSSSSSSSPSSSTSSSSSSSWQPAASTTSDSIYANLASLCFVTCLVSCGTNPWRLTMADVPAAAEDVTGEVRSSLAPSKPQRTASMRDQATSQPIVKKHGSSSPALNQDYEAVTVTAPPTSDSLTSNDSHVYECLSSSPECDSNLELRHGGGSHLTCKRKSDSNAMEPAAEFKFHHQTFVRSTSLPYCGSETESELYAPYGFYTGDEGPEEDQDWKNKDDELRISRLRQRRGRSIVHRSLEDNYGAVVVANHEALAQFLDQLNQTPQTPAGLRALKNTNPRLSHFGIDANTSITVGRRIFCSATWNELNVTLCVAFDLATHVSRKEFYLAPVIEFIDSPPKEITDRACLPGNKQLEATISVLPRLQASTIQLFGASIKDLQDEGTVREASFVLLQFVTALKSLQARGIEESASSLNNVVLCREDKDAYYRLYLLQGLNVETNEEREEQRVSLCQCALVALQQLNLVSRLPLIRELLVREKAVTLSQVKSVLEFSLWGPADVTFGGPREREITLQRWLDLERANVLHALVRTRAPLTVTDEYQLLFLVRTSAKIMSEASLLLDEQRNRLVRSR</sequence>
<protein>
    <recommendedName>
        <fullName evidence="4">Serine-rich adhesin for platelets</fullName>
    </recommendedName>
</protein>
<proteinExistence type="predicted"/>